<protein>
    <submittedName>
        <fullName evidence="3">Uncharacterized protein</fullName>
    </submittedName>
</protein>
<feature type="region of interest" description="Disordered" evidence="1">
    <location>
        <begin position="91"/>
        <end position="111"/>
    </location>
</feature>
<organism evidence="2 3">
    <name type="scientific">Wuchereria bancrofti</name>
    <dbReference type="NCBI Taxonomy" id="6293"/>
    <lineage>
        <taxon>Eukaryota</taxon>
        <taxon>Metazoa</taxon>
        <taxon>Ecdysozoa</taxon>
        <taxon>Nematoda</taxon>
        <taxon>Chromadorea</taxon>
        <taxon>Rhabditida</taxon>
        <taxon>Spirurina</taxon>
        <taxon>Spiruromorpha</taxon>
        <taxon>Filarioidea</taxon>
        <taxon>Onchocercidae</taxon>
        <taxon>Wuchereria</taxon>
    </lineage>
</organism>
<reference evidence="3" key="3">
    <citation type="submission" date="2024-02" db="UniProtKB">
        <authorList>
            <consortium name="WormBaseParasite"/>
        </authorList>
    </citation>
    <scope>IDENTIFICATION</scope>
    <source>
        <strain evidence="3">pt0022</strain>
    </source>
</reference>
<dbReference type="AlphaFoldDB" id="A0AAF5Q099"/>
<reference evidence="2" key="1">
    <citation type="submission" date="2015-03" db="EMBL/GenBank/DDBJ databases">
        <title>Wuchereria bancrofti Genome Sequencing Papua New Guinea Strain.</title>
        <authorList>
            <person name="Small S.T."/>
            <person name="Serre D."/>
            <person name="Zimmerman P.A."/>
        </authorList>
    </citation>
    <scope>NUCLEOTIDE SEQUENCE [LARGE SCALE GENOMIC DNA]</scope>
    <source>
        <strain evidence="2">pt0022</strain>
    </source>
</reference>
<dbReference type="WBParaSite" id="mrna-Wban_08215">
    <property type="protein sequence ID" value="mrna-Wban_08215"/>
    <property type="gene ID" value="Wban_08215"/>
</dbReference>
<reference evidence="2" key="2">
    <citation type="journal article" date="2016" name="Mol. Ecol.">
        <title>Population genomics of the filarial nematode parasite Wuchereria bancrofti from mosquitoes.</title>
        <authorList>
            <person name="Small S.T."/>
            <person name="Reimer L.J."/>
            <person name="Tisch D.J."/>
            <person name="King C.L."/>
            <person name="Christensen B.M."/>
            <person name="Siba P.M."/>
            <person name="Kazura J.W."/>
            <person name="Serre D."/>
            <person name="Zimmerman P.A."/>
        </authorList>
    </citation>
    <scope>NUCLEOTIDE SEQUENCE</scope>
    <source>
        <strain evidence="2">pt0022</strain>
    </source>
</reference>
<proteinExistence type="predicted"/>
<evidence type="ECO:0000313" key="3">
    <source>
        <dbReference type="WBParaSite" id="mrna-Wban_08215"/>
    </source>
</evidence>
<dbReference type="Proteomes" id="UP000093561">
    <property type="component" value="Unassembled WGS sequence"/>
</dbReference>
<evidence type="ECO:0000256" key="1">
    <source>
        <dbReference type="SAM" id="MobiDB-lite"/>
    </source>
</evidence>
<accession>A0AAF5Q099</accession>
<sequence length="117" mass="12645">MTYVVEALSRHLVQEKVQYRWAELSNPNKKAPVTQVATVTGGGASAIIRQDISAESKLSRWGPTEICKARVRGNSLKDKICEEAVIIDRAATGGRADDPKAPPQPSSCQTLKSVISI</sequence>
<name>A0AAF5Q099_WUCBA</name>
<evidence type="ECO:0000313" key="2">
    <source>
        <dbReference type="Proteomes" id="UP000093561"/>
    </source>
</evidence>